<keyword evidence="4 6" id="KW-0378">Hydrolase</keyword>
<dbReference type="Gene3D" id="3.40.960.10">
    <property type="entry name" value="VSR Endonuclease"/>
    <property type="match status" value="1"/>
</dbReference>
<dbReference type="InterPro" id="IPR011335">
    <property type="entry name" value="Restrct_endonuc-II-like"/>
</dbReference>
<accession>A0ABU5MVQ4</accession>
<evidence type="ECO:0000256" key="5">
    <source>
        <dbReference type="ARBA" id="ARBA00023204"/>
    </source>
</evidence>
<keyword evidence="5 6" id="KW-0234">DNA repair</keyword>
<evidence type="ECO:0000256" key="6">
    <source>
        <dbReference type="PIRNR" id="PIRNR018267"/>
    </source>
</evidence>
<comment type="function">
    <text evidence="6">May nick specific sequences that contain T:G mispairs resulting from m5C-deamination.</text>
</comment>
<comment type="similarity">
    <text evidence="6">Belongs to the vsr family.</text>
</comment>
<evidence type="ECO:0000256" key="1">
    <source>
        <dbReference type="ARBA" id="ARBA00022722"/>
    </source>
</evidence>
<dbReference type="Pfam" id="PF03852">
    <property type="entry name" value="Vsr"/>
    <property type="match status" value="1"/>
</dbReference>
<dbReference type="InterPro" id="IPR004603">
    <property type="entry name" value="DNA_mismatch_endonuc_vsr"/>
</dbReference>
<evidence type="ECO:0000256" key="3">
    <source>
        <dbReference type="ARBA" id="ARBA00022763"/>
    </source>
</evidence>
<keyword evidence="2 6" id="KW-0255">Endonuclease</keyword>
<evidence type="ECO:0000313" key="8">
    <source>
        <dbReference type="Proteomes" id="UP001290861"/>
    </source>
</evidence>
<dbReference type="EC" id="3.1.-.-" evidence="6"/>
<evidence type="ECO:0000256" key="4">
    <source>
        <dbReference type="ARBA" id="ARBA00022801"/>
    </source>
</evidence>
<dbReference type="SUPFAM" id="SSF52980">
    <property type="entry name" value="Restriction endonuclease-like"/>
    <property type="match status" value="1"/>
</dbReference>
<keyword evidence="3 6" id="KW-0227">DNA damage</keyword>
<dbReference type="GO" id="GO:0004519">
    <property type="term" value="F:endonuclease activity"/>
    <property type="evidence" value="ECO:0007669"/>
    <property type="project" value="UniProtKB-KW"/>
</dbReference>
<gene>
    <name evidence="7" type="ORF">P9H32_06105</name>
</gene>
<dbReference type="Proteomes" id="UP001290861">
    <property type="component" value="Unassembled WGS sequence"/>
</dbReference>
<dbReference type="EMBL" id="JARVCO010000007">
    <property type="protein sequence ID" value="MDZ8118198.1"/>
    <property type="molecule type" value="Genomic_DNA"/>
</dbReference>
<keyword evidence="8" id="KW-1185">Reference proteome</keyword>
<dbReference type="RefSeq" id="WP_322607996.1">
    <property type="nucleotide sequence ID" value="NZ_JARVCO010000007.1"/>
</dbReference>
<comment type="caution">
    <text evidence="7">The sequence shown here is derived from an EMBL/GenBank/DDBJ whole genome shotgun (WGS) entry which is preliminary data.</text>
</comment>
<dbReference type="PIRSF" id="PIRSF018267">
    <property type="entry name" value="VSR_endonuc"/>
    <property type="match status" value="1"/>
</dbReference>
<keyword evidence="1 6" id="KW-0540">Nuclease</keyword>
<proteinExistence type="inferred from homology"/>
<evidence type="ECO:0000313" key="7">
    <source>
        <dbReference type="EMBL" id="MDZ8118198.1"/>
    </source>
</evidence>
<dbReference type="NCBIfam" id="TIGR00632">
    <property type="entry name" value="vsr"/>
    <property type="match status" value="1"/>
</dbReference>
<dbReference type="CDD" id="cd00221">
    <property type="entry name" value="Vsr"/>
    <property type="match status" value="1"/>
</dbReference>
<reference evidence="7 8" key="1">
    <citation type="journal article" date="2024" name="Appl. Environ. Microbiol.">
        <title>Pontiella agarivorans sp. nov., a novel marine anaerobic bacterium capable of degrading macroalgal polysaccharides and fixing nitrogen.</title>
        <authorList>
            <person name="Liu N."/>
            <person name="Kivenson V."/>
            <person name="Peng X."/>
            <person name="Cui Z."/>
            <person name="Lankiewicz T.S."/>
            <person name="Gosselin K.M."/>
            <person name="English C.J."/>
            <person name="Blair E.M."/>
            <person name="O'Malley M.A."/>
            <person name="Valentine D.L."/>
        </authorList>
    </citation>
    <scope>NUCLEOTIDE SEQUENCE [LARGE SCALE GENOMIC DNA]</scope>
    <source>
        <strain evidence="7 8">NLcol2</strain>
    </source>
</reference>
<name>A0ABU5MVQ4_9BACT</name>
<evidence type="ECO:0000256" key="2">
    <source>
        <dbReference type="ARBA" id="ARBA00022759"/>
    </source>
</evidence>
<sequence length="146" mass="17283">MDHLTPEQRSENMRRIKGKHTKPELFVRSLLHQAGYRFTVNGPKNRKLPGKPDIVLPKYKAVIFVHGCFWHRHPGCKGSTTPKTRTEWWQAKFDRNVSNDRKNQKRLKEMGWNVVVVWECELRNPQKVIRKLTRCLSALFWEPPPS</sequence>
<organism evidence="7 8">
    <name type="scientific">Pontiella agarivorans</name>
    <dbReference type="NCBI Taxonomy" id="3038953"/>
    <lineage>
        <taxon>Bacteria</taxon>
        <taxon>Pseudomonadati</taxon>
        <taxon>Kiritimatiellota</taxon>
        <taxon>Kiritimatiellia</taxon>
        <taxon>Kiritimatiellales</taxon>
        <taxon>Pontiellaceae</taxon>
        <taxon>Pontiella</taxon>
    </lineage>
</organism>
<protein>
    <recommendedName>
        <fullName evidence="6">Very short patch repair endonuclease</fullName>
        <ecNumber evidence="6">3.1.-.-</ecNumber>
    </recommendedName>
</protein>